<sequence length="310" mass="33244">MRVVVTGGAGFIGANLCKQLLADGDEVVVLDDLSTGDRRNLEGLHVELHEGSILDRNALDQVLPGADSVVHLAALVSVPWSVEDPFDNHARNATGTLEVLMAARRAGVDHVVVASSAAVYGANPELPKHERMAVAPMTPYAVSKVATEEYAIAFAHCYAMRTIAFRFFNVFGPLQPADHAYAAVIPAFVDAAVAGRALPLEGDGSQTRDFIYVGTVARVLAEAVHRGVSHLEPVNLALGGRTSLKELIAEIERGLGRPVEIDRRPARVGDVPHSQADATSLKTLFPDVEPVPIEQGLRETVQWFLDEAAR</sequence>
<dbReference type="SUPFAM" id="SSF51735">
    <property type="entry name" value="NAD(P)-binding Rossmann-fold domains"/>
    <property type="match status" value="1"/>
</dbReference>
<keyword evidence="3" id="KW-0413">Isomerase</keyword>
<name>A0ABU2BVH6_9ACTN</name>
<dbReference type="EC" id="5.1.3.2" evidence="3"/>
<evidence type="ECO:0000313" key="3">
    <source>
        <dbReference type="EMBL" id="MDR7362009.1"/>
    </source>
</evidence>
<dbReference type="Pfam" id="PF01370">
    <property type="entry name" value="Epimerase"/>
    <property type="match status" value="1"/>
</dbReference>
<dbReference type="InterPro" id="IPR036291">
    <property type="entry name" value="NAD(P)-bd_dom_sf"/>
</dbReference>
<dbReference type="Gene3D" id="3.40.50.720">
    <property type="entry name" value="NAD(P)-binding Rossmann-like Domain"/>
    <property type="match status" value="1"/>
</dbReference>
<comment type="similarity">
    <text evidence="1">Belongs to the NAD(P)-dependent epimerase/dehydratase family.</text>
</comment>
<reference evidence="3 4" key="1">
    <citation type="submission" date="2023-07" db="EMBL/GenBank/DDBJ databases">
        <title>Sequencing the genomes of 1000 actinobacteria strains.</title>
        <authorList>
            <person name="Klenk H.-P."/>
        </authorList>
    </citation>
    <scope>NUCLEOTIDE SEQUENCE [LARGE SCALE GENOMIC DNA]</scope>
    <source>
        <strain evidence="3 4">DSM 19426</strain>
    </source>
</reference>
<accession>A0ABU2BVH6</accession>
<dbReference type="Gene3D" id="3.90.25.10">
    <property type="entry name" value="UDP-galactose 4-epimerase, domain 1"/>
    <property type="match status" value="1"/>
</dbReference>
<gene>
    <name evidence="3" type="ORF">J2S63_001562</name>
</gene>
<dbReference type="EMBL" id="JAVDYG010000001">
    <property type="protein sequence ID" value="MDR7362009.1"/>
    <property type="molecule type" value="Genomic_DNA"/>
</dbReference>
<keyword evidence="4" id="KW-1185">Reference proteome</keyword>
<comment type="caution">
    <text evidence="3">The sequence shown here is derived from an EMBL/GenBank/DDBJ whole genome shotgun (WGS) entry which is preliminary data.</text>
</comment>
<evidence type="ECO:0000256" key="1">
    <source>
        <dbReference type="ARBA" id="ARBA00007637"/>
    </source>
</evidence>
<proteinExistence type="inferred from homology"/>
<dbReference type="PANTHER" id="PTHR43000">
    <property type="entry name" value="DTDP-D-GLUCOSE 4,6-DEHYDRATASE-RELATED"/>
    <property type="match status" value="1"/>
</dbReference>
<feature type="domain" description="NAD-dependent epimerase/dehydratase" evidence="2">
    <location>
        <begin position="3"/>
        <end position="226"/>
    </location>
</feature>
<dbReference type="InterPro" id="IPR001509">
    <property type="entry name" value="Epimerase_deHydtase"/>
</dbReference>
<dbReference type="RefSeq" id="WP_310300871.1">
    <property type="nucleotide sequence ID" value="NZ_BAAAPS010000008.1"/>
</dbReference>
<evidence type="ECO:0000313" key="4">
    <source>
        <dbReference type="Proteomes" id="UP001183648"/>
    </source>
</evidence>
<evidence type="ECO:0000259" key="2">
    <source>
        <dbReference type="Pfam" id="PF01370"/>
    </source>
</evidence>
<protein>
    <submittedName>
        <fullName evidence="3">UDP-glucose 4-epimerase</fullName>
        <ecNumber evidence="3">5.1.3.2</ecNumber>
    </submittedName>
</protein>
<dbReference type="Proteomes" id="UP001183648">
    <property type="component" value="Unassembled WGS sequence"/>
</dbReference>
<dbReference type="GO" id="GO:0003978">
    <property type="term" value="F:UDP-glucose 4-epimerase activity"/>
    <property type="evidence" value="ECO:0007669"/>
    <property type="project" value="UniProtKB-EC"/>
</dbReference>
<organism evidence="3 4">
    <name type="scientific">Nocardioides marmoribigeumensis</name>
    <dbReference type="NCBI Taxonomy" id="433649"/>
    <lineage>
        <taxon>Bacteria</taxon>
        <taxon>Bacillati</taxon>
        <taxon>Actinomycetota</taxon>
        <taxon>Actinomycetes</taxon>
        <taxon>Propionibacteriales</taxon>
        <taxon>Nocardioidaceae</taxon>
        <taxon>Nocardioides</taxon>
    </lineage>
</organism>